<dbReference type="EMBL" id="CAJHJT010000012">
    <property type="protein sequence ID" value="CAD6998989.1"/>
    <property type="molecule type" value="Genomic_DNA"/>
</dbReference>
<gene>
    <name evidence="1" type="ORF">CCAP1982_LOCUS7536</name>
</gene>
<evidence type="ECO:0000313" key="2">
    <source>
        <dbReference type="Proteomes" id="UP000606786"/>
    </source>
</evidence>
<dbReference type="Proteomes" id="UP000606786">
    <property type="component" value="Unassembled WGS sequence"/>
</dbReference>
<proteinExistence type="predicted"/>
<organism evidence="1 2">
    <name type="scientific">Ceratitis capitata</name>
    <name type="common">Mediterranean fruit fly</name>
    <name type="synonym">Tephritis capitata</name>
    <dbReference type="NCBI Taxonomy" id="7213"/>
    <lineage>
        <taxon>Eukaryota</taxon>
        <taxon>Metazoa</taxon>
        <taxon>Ecdysozoa</taxon>
        <taxon>Arthropoda</taxon>
        <taxon>Hexapoda</taxon>
        <taxon>Insecta</taxon>
        <taxon>Pterygota</taxon>
        <taxon>Neoptera</taxon>
        <taxon>Endopterygota</taxon>
        <taxon>Diptera</taxon>
        <taxon>Brachycera</taxon>
        <taxon>Muscomorpha</taxon>
        <taxon>Tephritoidea</taxon>
        <taxon>Tephritidae</taxon>
        <taxon>Ceratitis</taxon>
        <taxon>Ceratitis</taxon>
    </lineage>
</organism>
<comment type="caution">
    <text evidence="1">The sequence shown here is derived from an EMBL/GenBank/DDBJ whole genome shotgun (WGS) entry which is preliminary data.</text>
</comment>
<accession>A0A811UJ05</accession>
<name>A0A811UJ05_CERCA</name>
<keyword evidence="2" id="KW-1185">Reference proteome</keyword>
<reference evidence="1" key="1">
    <citation type="submission" date="2020-11" db="EMBL/GenBank/DDBJ databases">
        <authorList>
            <person name="Whitehead M."/>
        </authorList>
    </citation>
    <scope>NUCLEOTIDE SEQUENCE</scope>
    <source>
        <strain evidence="1">EGII</strain>
    </source>
</reference>
<sequence>MPILLLNCMRDLCIEAALKQLSSMQWPSAAHNITNITYSYDLPATLSGSCGQFLQIFSCAHKK</sequence>
<feature type="non-terminal residue" evidence="1">
    <location>
        <position position="63"/>
    </location>
</feature>
<evidence type="ECO:0000313" key="1">
    <source>
        <dbReference type="EMBL" id="CAD6998989.1"/>
    </source>
</evidence>
<protein>
    <submittedName>
        <fullName evidence="1">(Mediterranean fruit fly) hypothetical protein</fullName>
    </submittedName>
</protein>
<dbReference type="AlphaFoldDB" id="A0A811UJ05"/>